<feature type="compositionally biased region" description="Low complexity" evidence="1">
    <location>
        <begin position="250"/>
        <end position="331"/>
    </location>
</feature>
<sequence>MKNVARLCVCLFLLAHWATVLCRRVHEKAARDNYIGGAILSSGLSSGLRSDLGSNLPSRPPIHDKHSPSHYTRRRKTNNKRNLLFLKNKLKEIWDKFATKGNYFFNKPSKEKHSSFNLKKVLQNLTPKGQNEIISRVVVRNSTVISPTLLANLLIRENVRTIRHKDIERVVKIVSDFYTKNNYLFSRVLRHEIVKDGDQDVLTIYVEELILGPGCVQIRVFRRAKPTGGTPTTATGKPTATQVDRPTSSAENTLATTSHTTSENTSETTSHTTSENTSETTSQTTSEATSETTAENTSDTTVETAVDTTAENISHTTVETAVDTTAENTPTDTPPDDPPQEELLFERKGSASGAPSPDDLQTPQPASNKLRKLFEKKMNIKEGSIFVWDQATFDLLLKSNLFNYIHVKLLHDKQEKKHILQIDLVENKRVSFIPSISKSFNSLLDLCMNITFGYLHSFNYGDKFKLKFFKNLSYKNHKHDYDMVFVNDIVELEKLRNNSHSYFIFGVNVKQAFKKELDSSALNECINIMNRQGENGGKKDSENVQAGNVNNSGEQNVGQHDLLPRSSSAQRKNIYSYLHKGKIFLFAIRKIRNTVLEIKMKATKELFHNFLYFLERKNEPSAGGAATHSGRLFPLRFLPFLPFWRSPNDSQVLSNQLYNIYGSKLKLSSCLNAYSASWFEKAKCMKAFFNVKNKVDLVFYFNTDRKFRLTEHLAGEENKTHDEGNSLGGGTDGSKADVKSIMLSFFEDANKKGGFLSLDKIKNVYLNYTFYFQKNFKINIFDLCCKVKKVFTYLGKRSRQAVRHLATGEQEPPLVLVPLVYKCKLIMNQVHLLLNVAFFFKRCLWDLRHGYNCPSIGGWVGGERNGEKGPWSYYHQVKEFFLENSAPTRKRDGPNFEEDLKQIILPSGDTSTGSSPTNSTTYNICSVNLNDAQKEQHNKFNLTMNYKLIFPVLFENYFLNLMDLRLYLFLNCSLFGIQGSSTSSSTAGSTHGGMSGEAPNAMSEDSRKSALYNYLKLSFLKNKRKMHHSAFGLGLLLSNINIFLNFQTGRRFLLPSLVLQLDEGTSRFGYLS</sequence>
<proteinExistence type="predicted"/>
<feature type="compositionally biased region" description="Low complexity" evidence="1">
    <location>
        <begin position="226"/>
        <end position="241"/>
    </location>
</feature>
<dbReference type="OrthoDB" id="371888at2759"/>
<dbReference type="VEuPathDB" id="PlasmoDB:AK88_01601"/>
<reference evidence="3 4" key="1">
    <citation type="submission" date="2014-03" db="EMBL/GenBank/DDBJ databases">
        <title>The Genome Sequence of Plasmodium fragile nilgiri.</title>
        <authorList>
            <consortium name="The Broad Institute Genomics Platform"/>
            <consortium name="The Broad Institute Genome Sequencing Center for Infectious Disease"/>
            <person name="Neafsey D."/>
            <person name="Duraisingh M."/>
            <person name="Young S.K."/>
            <person name="Zeng Q."/>
            <person name="Gargeya S."/>
            <person name="Abouelleil A."/>
            <person name="Alvarado L."/>
            <person name="Chapman S.B."/>
            <person name="Gainer-Dewar J."/>
            <person name="Goldberg J."/>
            <person name="Griggs A."/>
            <person name="Gujja S."/>
            <person name="Hansen M."/>
            <person name="Howarth C."/>
            <person name="Imamovic A."/>
            <person name="Larimer J."/>
            <person name="Pearson M."/>
            <person name="Poon T.W."/>
            <person name="Priest M."/>
            <person name="Roberts A."/>
            <person name="Saif S."/>
            <person name="Shea T."/>
            <person name="Sykes S."/>
            <person name="Wortman J."/>
            <person name="Nusbaum C."/>
            <person name="Birren B."/>
        </authorList>
    </citation>
    <scope>NUCLEOTIDE SEQUENCE [LARGE SCALE GENOMIC DNA]</scope>
    <source>
        <strain evidence="4">nilgiri</strain>
    </source>
</reference>
<feature type="region of interest" description="Disordered" evidence="1">
    <location>
        <begin position="54"/>
        <end position="74"/>
    </location>
</feature>
<evidence type="ECO:0000256" key="1">
    <source>
        <dbReference type="SAM" id="MobiDB-lite"/>
    </source>
</evidence>
<dbReference type="EMBL" id="KQ001658">
    <property type="protein sequence ID" value="KJP88720.1"/>
    <property type="molecule type" value="Genomic_DNA"/>
</dbReference>
<evidence type="ECO:0008006" key="5">
    <source>
        <dbReference type="Google" id="ProtNLM"/>
    </source>
</evidence>
<feature type="chain" id="PRO_5002343874" description="POTRA domain-containing protein" evidence="2">
    <location>
        <begin position="23"/>
        <end position="1072"/>
    </location>
</feature>
<feature type="compositionally biased region" description="Polar residues" evidence="1">
    <location>
        <begin position="543"/>
        <end position="558"/>
    </location>
</feature>
<evidence type="ECO:0000313" key="3">
    <source>
        <dbReference type="EMBL" id="KJP88720.1"/>
    </source>
</evidence>
<name>A0A0D9QNR1_PLAFR</name>
<evidence type="ECO:0000313" key="4">
    <source>
        <dbReference type="Proteomes" id="UP000054561"/>
    </source>
</evidence>
<protein>
    <recommendedName>
        <fullName evidence="5">POTRA domain-containing protein</fullName>
    </recommendedName>
</protein>
<dbReference type="RefSeq" id="XP_012334659.1">
    <property type="nucleotide sequence ID" value="XM_012479236.1"/>
</dbReference>
<dbReference type="Proteomes" id="UP000054561">
    <property type="component" value="Unassembled WGS sequence"/>
</dbReference>
<keyword evidence="4" id="KW-1185">Reference proteome</keyword>
<gene>
    <name evidence="3" type="ORF">AK88_01601</name>
</gene>
<accession>A0A0D9QNR1</accession>
<dbReference type="GeneID" id="24266915"/>
<organism evidence="3 4">
    <name type="scientific">Plasmodium fragile</name>
    <dbReference type="NCBI Taxonomy" id="5857"/>
    <lineage>
        <taxon>Eukaryota</taxon>
        <taxon>Sar</taxon>
        <taxon>Alveolata</taxon>
        <taxon>Apicomplexa</taxon>
        <taxon>Aconoidasida</taxon>
        <taxon>Haemosporida</taxon>
        <taxon>Plasmodiidae</taxon>
        <taxon>Plasmodium</taxon>
        <taxon>Plasmodium (Plasmodium)</taxon>
    </lineage>
</organism>
<feature type="region of interest" description="Disordered" evidence="1">
    <location>
        <begin position="225"/>
        <end position="342"/>
    </location>
</feature>
<dbReference type="OMA" id="LNYTFYF"/>
<evidence type="ECO:0000256" key="2">
    <source>
        <dbReference type="SAM" id="SignalP"/>
    </source>
</evidence>
<dbReference type="AlphaFoldDB" id="A0A0D9QNR1"/>
<feature type="region of interest" description="Disordered" evidence="1">
    <location>
        <begin position="982"/>
        <end position="1002"/>
    </location>
</feature>
<keyword evidence="2" id="KW-0732">Signal</keyword>
<feature type="signal peptide" evidence="2">
    <location>
        <begin position="1"/>
        <end position="22"/>
    </location>
</feature>
<feature type="region of interest" description="Disordered" evidence="1">
    <location>
        <begin position="532"/>
        <end position="561"/>
    </location>
</feature>